<proteinExistence type="predicted"/>
<accession>A0AAD4H036</accession>
<dbReference type="SUPFAM" id="SSF54695">
    <property type="entry name" value="POZ domain"/>
    <property type="match status" value="1"/>
</dbReference>
<gene>
    <name evidence="2" type="ORF">FE257_007801</name>
</gene>
<dbReference type="AlphaFoldDB" id="A0AAD4H036"/>
<dbReference type="CDD" id="cd18186">
    <property type="entry name" value="BTB_POZ_ZBTB_KLHL-like"/>
    <property type="match status" value="1"/>
</dbReference>
<keyword evidence="3" id="KW-1185">Reference proteome</keyword>
<protein>
    <recommendedName>
        <fullName evidence="1">BTB domain-containing protein</fullName>
    </recommendedName>
</protein>
<dbReference type="InterPro" id="IPR000210">
    <property type="entry name" value="BTB/POZ_dom"/>
</dbReference>
<evidence type="ECO:0000313" key="3">
    <source>
        <dbReference type="Proteomes" id="UP001194746"/>
    </source>
</evidence>
<comment type="caution">
    <text evidence="2">The sequence shown here is derived from an EMBL/GenBank/DDBJ whole genome shotgun (WGS) entry which is preliminary data.</text>
</comment>
<dbReference type="PANTHER" id="PTHR47843">
    <property type="entry name" value="BTB DOMAIN-CONTAINING PROTEIN-RELATED"/>
    <property type="match status" value="1"/>
</dbReference>
<dbReference type="Gene3D" id="3.30.710.10">
    <property type="entry name" value="Potassium Channel Kv1.1, Chain A"/>
    <property type="match status" value="1"/>
</dbReference>
<evidence type="ECO:0000313" key="2">
    <source>
        <dbReference type="EMBL" id="KAF9894298.1"/>
    </source>
</evidence>
<organism evidence="2 3">
    <name type="scientific">Aspergillus nanangensis</name>
    <dbReference type="NCBI Taxonomy" id="2582783"/>
    <lineage>
        <taxon>Eukaryota</taxon>
        <taxon>Fungi</taxon>
        <taxon>Dikarya</taxon>
        <taxon>Ascomycota</taxon>
        <taxon>Pezizomycotina</taxon>
        <taxon>Eurotiomycetes</taxon>
        <taxon>Eurotiomycetidae</taxon>
        <taxon>Eurotiales</taxon>
        <taxon>Aspergillaceae</taxon>
        <taxon>Aspergillus</taxon>
        <taxon>Aspergillus subgen. Circumdati</taxon>
    </lineage>
</organism>
<reference evidence="2" key="2">
    <citation type="submission" date="2020-02" db="EMBL/GenBank/DDBJ databases">
        <authorList>
            <person name="Gilchrist C.L.M."/>
            <person name="Chooi Y.-H."/>
        </authorList>
    </citation>
    <scope>NUCLEOTIDE SEQUENCE</scope>
    <source>
        <strain evidence="2">MST-FP2251</strain>
    </source>
</reference>
<name>A0AAD4H036_ASPNN</name>
<dbReference type="InterPro" id="IPR011333">
    <property type="entry name" value="SKP1/BTB/POZ_sf"/>
</dbReference>
<evidence type="ECO:0000259" key="1">
    <source>
        <dbReference type="PROSITE" id="PS50097"/>
    </source>
</evidence>
<dbReference type="Pfam" id="PF00651">
    <property type="entry name" value="BTB"/>
    <property type="match status" value="1"/>
</dbReference>
<reference evidence="2" key="1">
    <citation type="journal article" date="2019" name="Beilstein J. Org. Chem.">
        <title>Nanangenines: drimane sesquiterpenoids as the dominant metabolite cohort of a novel Australian fungus, Aspergillus nanangensis.</title>
        <authorList>
            <person name="Lacey H.J."/>
            <person name="Gilchrist C.L.M."/>
            <person name="Crombie A."/>
            <person name="Kalaitzis J.A."/>
            <person name="Vuong D."/>
            <person name="Rutledge P.J."/>
            <person name="Turner P."/>
            <person name="Pitt J.I."/>
            <person name="Lacey E."/>
            <person name="Chooi Y.H."/>
            <person name="Piggott A.M."/>
        </authorList>
    </citation>
    <scope>NUCLEOTIDE SEQUENCE</scope>
    <source>
        <strain evidence="2">MST-FP2251</strain>
    </source>
</reference>
<sequence>MDSPSLTSTMKDILSKENYSDLTISCQGRDFKVHRAIVCYHSSFFRNALKGGFKDDVDSPEPKPKTHKSGTVAYNNLQVYMAADKFDIPLLRTLASTRLIRWVLSHYKSQEFPDVVQEILRTIPPHENIIRTFITKIIIENVPLFLAHEKGQGVLINNPNLTVDILKAVVNR</sequence>
<dbReference type="PROSITE" id="PS50097">
    <property type="entry name" value="BTB"/>
    <property type="match status" value="1"/>
</dbReference>
<dbReference type="PANTHER" id="PTHR47843:SF5">
    <property type="entry name" value="BTB_POZ DOMAIN PROTEIN"/>
    <property type="match status" value="1"/>
</dbReference>
<feature type="domain" description="BTB" evidence="1">
    <location>
        <begin position="20"/>
        <end position="90"/>
    </location>
</feature>
<dbReference type="Proteomes" id="UP001194746">
    <property type="component" value="Unassembled WGS sequence"/>
</dbReference>
<dbReference type="EMBL" id="VCAU01000004">
    <property type="protein sequence ID" value="KAF9894298.1"/>
    <property type="molecule type" value="Genomic_DNA"/>
</dbReference>